<evidence type="ECO:0000313" key="2">
    <source>
        <dbReference type="EMBL" id="EFM41579.1"/>
    </source>
</evidence>
<protein>
    <submittedName>
        <fullName evidence="2">Uncharacterized protein</fullName>
    </submittedName>
</protein>
<dbReference type="EMBL" id="AEEQ01000009">
    <property type="protein sequence ID" value="EFM41579.1"/>
    <property type="molecule type" value="Genomic_DNA"/>
</dbReference>
<feature type="compositionally biased region" description="Basic and acidic residues" evidence="1">
    <location>
        <begin position="1"/>
        <end position="11"/>
    </location>
</feature>
<comment type="caution">
    <text evidence="2">The sequence shown here is derived from an EMBL/GenBank/DDBJ whole genome shotgun (WGS) entry which is preliminary data.</text>
</comment>
<gene>
    <name evidence="2" type="ORF">HMPREF0168_0972</name>
</gene>
<organism evidence="2 3">
    <name type="scientific">Bifidobacterium dentium ATCC 27679</name>
    <dbReference type="NCBI Taxonomy" id="871562"/>
    <lineage>
        <taxon>Bacteria</taxon>
        <taxon>Bacillati</taxon>
        <taxon>Actinomycetota</taxon>
        <taxon>Actinomycetes</taxon>
        <taxon>Bifidobacteriales</taxon>
        <taxon>Bifidobacteriaceae</taxon>
        <taxon>Bifidobacterium</taxon>
    </lineage>
</organism>
<dbReference type="AlphaFoldDB" id="E0Q764"/>
<dbReference type="RefSeq" id="WP_003842142.1">
    <property type="nucleotide sequence ID" value="NZ_GL405225.1"/>
</dbReference>
<proteinExistence type="predicted"/>
<accession>E0Q764</accession>
<evidence type="ECO:0000256" key="1">
    <source>
        <dbReference type="SAM" id="MobiDB-lite"/>
    </source>
</evidence>
<feature type="region of interest" description="Disordered" evidence="1">
    <location>
        <begin position="1"/>
        <end position="69"/>
    </location>
</feature>
<dbReference type="Proteomes" id="UP000003323">
    <property type="component" value="Unassembled WGS sequence"/>
</dbReference>
<sequence>MTRETPDDELRAVNQKNQTGKAAIHALRGGSPPPVRSRITPRISKTQSEKTDTRTIPRNIPGNRLKEHDDGIRPTYAVMLDESPSAAAVDAFGASRIPERDHTPGACDRMEKPLKRRTKQDMGMRLEAFWEPDVVDVRTDRPVEGSRMLCRLAVTIAMPADDMSVIMDGDRIDMTMTLTPEQMMRVGEFLTVQAGRAGEYLHRYRYPDMPGGIAPGAYIRIPFDLEGAGR</sequence>
<reference evidence="2 3" key="1">
    <citation type="submission" date="2010-08" db="EMBL/GenBank/DDBJ databases">
        <authorList>
            <person name="Muzny D."/>
            <person name="Qin X."/>
            <person name="Deng J."/>
            <person name="Jiang H."/>
            <person name="Liu Y."/>
            <person name="Qu J."/>
            <person name="Song X.-Z."/>
            <person name="Zhang L."/>
            <person name="Thornton R."/>
            <person name="Coyle M."/>
            <person name="Francisco L."/>
            <person name="Jackson L."/>
            <person name="Javaid M."/>
            <person name="Korchina V."/>
            <person name="Kovar C."/>
            <person name="Mata R."/>
            <person name="Mathew T."/>
            <person name="Ngo R."/>
            <person name="Nguyen L."/>
            <person name="Nguyen N."/>
            <person name="Okwuonu G."/>
            <person name="Ongeri F."/>
            <person name="Pham C."/>
            <person name="Simmons D."/>
            <person name="Wilczek-Boney K."/>
            <person name="Hale W."/>
            <person name="Jakkamsetti A."/>
            <person name="Pham P."/>
            <person name="Ruth R."/>
            <person name="San Lucas F."/>
            <person name="Warren J."/>
            <person name="Zhang J."/>
            <person name="Zhao Z."/>
            <person name="Zhou C."/>
            <person name="Zhu D."/>
            <person name="Lee S."/>
            <person name="Bess C."/>
            <person name="Blankenburg K."/>
            <person name="Forbes L."/>
            <person name="Fu Q."/>
            <person name="Gubbala S."/>
            <person name="Hirani K."/>
            <person name="Jayaseelan J.C."/>
            <person name="Lara F."/>
            <person name="Munidasa M."/>
            <person name="Palculict T."/>
            <person name="Patil S."/>
            <person name="Pu L.-L."/>
            <person name="Saada N."/>
            <person name="Tang L."/>
            <person name="Weissenberger G."/>
            <person name="Zhu Y."/>
            <person name="Hemphill L."/>
            <person name="Shang Y."/>
            <person name="Youmans B."/>
            <person name="Ayvaz T."/>
            <person name="Ross M."/>
            <person name="Santibanez J."/>
            <person name="Aqrawi P."/>
            <person name="Gross S."/>
            <person name="Joshi V."/>
            <person name="Fowler G."/>
            <person name="Nazareth L."/>
            <person name="Reid J."/>
            <person name="Worley K."/>
            <person name="Petrosino J."/>
            <person name="Highlander S."/>
            <person name="Gibbs R."/>
        </authorList>
    </citation>
    <scope>NUCLEOTIDE SEQUENCE [LARGE SCALE GENOMIC DNA]</scope>
    <source>
        <strain evidence="2 3">ATCC 27679</strain>
    </source>
</reference>
<name>E0Q764_9BIFI</name>
<evidence type="ECO:0000313" key="3">
    <source>
        <dbReference type="Proteomes" id="UP000003323"/>
    </source>
</evidence>
<dbReference type="HOGENOM" id="CLU_1202901_0_0_11"/>